<evidence type="ECO:0000256" key="1">
    <source>
        <dbReference type="SAM" id="Phobius"/>
    </source>
</evidence>
<comment type="caution">
    <text evidence="2">The sequence shown here is derived from an EMBL/GenBank/DDBJ whole genome shotgun (WGS) entry which is preliminary data.</text>
</comment>
<dbReference type="AlphaFoldDB" id="V2X0J8"/>
<feature type="transmembrane region" description="Helical" evidence="1">
    <location>
        <begin position="71"/>
        <end position="88"/>
    </location>
</feature>
<proteinExistence type="predicted"/>
<dbReference type="Proteomes" id="UP000017559">
    <property type="component" value="Unassembled WGS sequence"/>
</dbReference>
<keyword evidence="1" id="KW-1133">Transmembrane helix</keyword>
<dbReference type="PANTHER" id="PTHR40465:SF1">
    <property type="entry name" value="DUF6534 DOMAIN-CONTAINING PROTEIN"/>
    <property type="match status" value="1"/>
</dbReference>
<name>V2X0J8_MONRO</name>
<feature type="transmembrane region" description="Helical" evidence="1">
    <location>
        <begin position="27"/>
        <end position="51"/>
    </location>
</feature>
<dbReference type="KEGG" id="mrr:Moror_5065"/>
<dbReference type="PANTHER" id="PTHR40465">
    <property type="entry name" value="CHROMOSOME 1, WHOLE GENOME SHOTGUN SEQUENCE"/>
    <property type="match status" value="1"/>
</dbReference>
<organism evidence="2 3">
    <name type="scientific">Moniliophthora roreri (strain MCA 2997)</name>
    <name type="common">Cocoa frosty pod rot fungus</name>
    <name type="synonym">Crinipellis roreri</name>
    <dbReference type="NCBI Taxonomy" id="1381753"/>
    <lineage>
        <taxon>Eukaryota</taxon>
        <taxon>Fungi</taxon>
        <taxon>Dikarya</taxon>
        <taxon>Basidiomycota</taxon>
        <taxon>Agaricomycotina</taxon>
        <taxon>Agaricomycetes</taxon>
        <taxon>Agaricomycetidae</taxon>
        <taxon>Agaricales</taxon>
        <taxon>Marasmiineae</taxon>
        <taxon>Marasmiaceae</taxon>
        <taxon>Moniliophthora</taxon>
    </lineage>
</organism>
<gene>
    <name evidence="2" type="ORF">Moror_5065</name>
</gene>
<dbReference type="EMBL" id="AWSO01000946">
    <property type="protein sequence ID" value="ESK86306.1"/>
    <property type="molecule type" value="Genomic_DNA"/>
</dbReference>
<keyword evidence="1" id="KW-0812">Transmembrane</keyword>
<protein>
    <submittedName>
        <fullName evidence="2">Uncharacterized protein</fullName>
    </submittedName>
</protein>
<keyword evidence="1" id="KW-0472">Membrane</keyword>
<evidence type="ECO:0000313" key="2">
    <source>
        <dbReference type="EMBL" id="ESK86306.1"/>
    </source>
</evidence>
<reference evidence="2 3" key="1">
    <citation type="journal article" date="2014" name="BMC Genomics">
        <title>Genome and secretome analysis of the hemibiotrophic fungal pathogen, Moniliophthora roreri, which causes frosty pod rot disease of cacao: mechanisms of the biotrophic and necrotrophic phases.</title>
        <authorList>
            <person name="Meinhardt L.W."/>
            <person name="Costa G.G.L."/>
            <person name="Thomazella D.P.T."/>
            <person name="Teixeira P.J.P.L."/>
            <person name="Carazzolle M.F."/>
            <person name="Schuster S.C."/>
            <person name="Carlson J.E."/>
            <person name="Guiltinan M.J."/>
            <person name="Mieczkowski P."/>
            <person name="Farmer A."/>
            <person name="Ramaraj T."/>
            <person name="Crozier J."/>
            <person name="Davis R.E."/>
            <person name="Shao J."/>
            <person name="Melnick R.L."/>
            <person name="Pereira G.A.G."/>
            <person name="Bailey B.A."/>
        </authorList>
    </citation>
    <scope>NUCLEOTIDE SEQUENCE [LARGE SCALE GENOMIC DNA]</scope>
    <source>
        <strain evidence="2 3">MCA 2997</strain>
    </source>
</reference>
<sequence>MSHSVHSKQPAGFMCAGVDISKTGVGVGFIGTIISTFLSGAVFYQGLTYLYSNKDQWFLRLLVLITMRVELLDLSSTICKIIALYHFVISHFGDLSRLVPYLEGDVLFSFELFISLTVVLVVELFFASRLYFLRRTHWSVTGVVVIYAVIGFALGIGELYPTPL</sequence>
<dbReference type="OrthoDB" id="2864380at2759"/>
<dbReference type="HOGENOM" id="CLU_1619484_0_0_1"/>
<accession>V2X0J8</accession>
<keyword evidence="3" id="KW-1185">Reference proteome</keyword>
<evidence type="ECO:0000313" key="3">
    <source>
        <dbReference type="Proteomes" id="UP000017559"/>
    </source>
</evidence>
<feature type="transmembrane region" description="Helical" evidence="1">
    <location>
        <begin position="108"/>
        <end position="126"/>
    </location>
</feature>
<feature type="transmembrane region" description="Helical" evidence="1">
    <location>
        <begin position="138"/>
        <end position="157"/>
    </location>
</feature>